<dbReference type="EMBL" id="JARACI010001189">
    <property type="protein sequence ID" value="MDD9208077.1"/>
    <property type="molecule type" value="Genomic_DNA"/>
</dbReference>
<comment type="caution">
    <text evidence="3">The sequence shown here is derived from an EMBL/GenBank/DDBJ whole genome shotgun (WGS) entry which is preliminary data.</text>
</comment>
<dbReference type="PANTHER" id="PTHR37828:SF1">
    <property type="entry name" value="YCII-RELATED DOMAIN-CONTAINING PROTEIN"/>
    <property type="match status" value="1"/>
</dbReference>
<reference evidence="3" key="1">
    <citation type="submission" date="2023-02" db="EMBL/GenBank/DDBJ databases">
        <title>Georgenia sp.10Sc9-8, isolated from a soil sample collected from the Taklamakan desert.</title>
        <authorList>
            <person name="Liu S."/>
        </authorList>
    </citation>
    <scope>NUCLEOTIDE SEQUENCE</scope>
    <source>
        <strain evidence="3">10Sc9-8</strain>
    </source>
</reference>
<dbReference type="InterPro" id="IPR011008">
    <property type="entry name" value="Dimeric_a/b-barrel"/>
</dbReference>
<dbReference type="Gene3D" id="3.30.70.1060">
    <property type="entry name" value="Dimeric alpha+beta barrel"/>
    <property type="match status" value="1"/>
</dbReference>
<comment type="similarity">
    <text evidence="1">Belongs to the YciI family.</text>
</comment>
<sequence length="95" mass="10472">MSIFAVEYVYDTARTADIDQLRPEHREFLSGLHEAGTLIVSGPWADAATPGALLLLHAADQDEVLSILDDDPFHRAHLVTHRTARAWNPVIGDLS</sequence>
<accession>A0ABT5U1N9</accession>
<evidence type="ECO:0000259" key="2">
    <source>
        <dbReference type="Pfam" id="PF03795"/>
    </source>
</evidence>
<organism evidence="3 4">
    <name type="scientific">Georgenia halotolerans</name>
    <dbReference type="NCBI Taxonomy" id="3028317"/>
    <lineage>
        <taxon>Bacteria</taxon>
        <taxon>Bacillati</taxon>
        <taxon>Actinomycetota</taxon>
        <taxon>Actinomycetes</taxon>
        <taxon>Micrococcales</taxon>
        <taxon>Bogoriellaceae</taxon>
        <taxon>Georgenia</taxon>
    </lineage>
</organism>
<evidence type="ECO:0000313" key="4">
    <source>
        <dbReference type="Proteomes" id="UP001165561"/>
    </source>
</evidence>
<proteinExistence type="inferred from homology"/>
<keyword evidence="4" id="KW-1185">Reference proteome</keyword>
<dbReference type="InterPro" id="IPR005545">
    <property type="entry name" value="YCII"/>
</dbReference>
<dbReference type="Pfam" id="PF03795">
    <property type="entry name" value="YCII"/>
    <property type="match status" value="1"/>
</dbReference>
<evidence type="ECO:0000256" key="1">
    <source>
        <dbReference type="ARBA" id="ARBA00007689"/>
    </source>
</evidence>
<gene>
    <name evidence="3" type="ORF">PU560_16620</name>
</gene>
<dbReference type="Proteomes" id="UP001165561">
    <property type="component" value="Unassembled WGS sequence"/>
</dbReference>
<evidence type="ECO:0000313" key="3">
    <source>
        <dbReference type="EMBL" id="MDD9208077.1"/>
    </source>
</evidence>
<protein>
    <submittedName>
        <fullName evidence="3">YciI family protein</fullName>
    </submittedName>
</protein>
<name>A0ABT5U1N9_9MICO</name>
<dbReference type="PANTHER" id="PTHR37828">
    <property type="entry name" value="GSR2449 PROTEIN"/>
    <property type="match status" value="1"/>
</dbReference>
<dbReference type="SUPFAM" id="SSF54909">
    <property type="entry name" value="Dimeric alpha+beta barrel"/>
    <property type="match status" value="1"/>
</dbReference>
<feature type="domain" description="YCII-related" evidence="2">
    <location>
        <begin position="7"/>
        <end position="87"/>
    </location>
</feature>